<dbReference type="EMBL" id="RPFW01000003">
    <property type="protein sequence ID" value="TVZ03827.1"/>
    <property type="molecule type" value="Genomic_DNA"/>
</dbReference>
<reference evidence="1 2" key="1">
    <citation type="submission" date="2018-11" db="EMBL/GenBank/DDBJ databases">
        <title>Trebonia kvetii gen.nov., sp.nov., a novel acidophilic actinobacterium, and proposal of the new actinobacterial family Treboniaceae fam. nov.</title>
        <authorList>
            <person name="Rapoport D."/>
            <person name="Sagova-Mareckova M."/>
            <person name="Sedlacek I."/>
            <person name="Provaznik J."/>
            <person name="Kralova S."/>
            <person name="Pavlinic D."/>
            <person name="Benes V."/>
            <person name="Kopecky J."/>
        </authorList>
    </citation>
    <scope>NUCLEOTIDE SEQUENCE [LARGE SCALE GENOMIC DNA]</scope>
    <source>
        <strain evidence="1 2">15Tr583</strain>
    </source>
</reference>
<evidence type="ECO:0000313" key="1">
    <source>
        <dbReference type="EMBL" id="TVZ03827.1"/>
    </source>
</evidence>
<dbReference type="RefSeq" id="WP_145853698.1">
    <property type="nucleotide sequence ID" value="NZ_RPFW01000003.1"/>
</dbReference>
<evidence type="ECO:0000313" key="2">
    <source>
        <dbReference type="Proteomes" id="UP000460272"/>
    </source>
</evidence>
<name>A0A6P2BYQ0_9ACTN</name>
<dbReference type="AlphaFoldDB" id="A0A6P2BYQ0"/>
<protein>
    <submittedName>
        <fullName evidence="1">Uncharacterized protein</fullName>
    </submittedName>
</protein>
<proteinExistence type="predicted"/>
<comment type="caution">
    <text evidence="1">The sequence shown here is derived from an EMBL/GenBank/DDBJ whole genome shotgun (WGS) entry which is preliminary data.</text>
</comment>
<gene>
    <name evidence="1" type="ORF">EAS64_15320</name>
</gene>
<sequence length="151" mass="15177">MTPKDASAAPGLVVSNATWTMSVDAATMTNFQYKGNVDLPLAGGGTVTMMEFTVDSMSMSNATTVISEDGLTGTENDASFTASGVTMYATKLSGSILGIPVTFTPSTASAVLLDIANVVTGVVPITMTGVTADQTVILAGQAQKTAVGVTG</sequence>
<dbReference type="Proteomes" id="UP000460272">
    <property type="component" value="Unassembled WGS sequence"/>
</dbReference>
<accession>A0A6P2BYQ0</accession>
<organism evidence="1 2">
    <name type="scientific">Trebonia kvetii</name>
    <dbReference type="NCBI Taxonomy" id="2480626"/>
    <lineage>
        <taxon>Bacteria</taxon>
        <taxon>Bacillati</taxon>
        <taxon>Actinomycetota</taxon>
        <taxon>Actinomycetes</taxon>
        <taxon>Streptosporangiales</taxon>
        <taxon>Treboniaceae</taxon>
        <taxon>Trebonia</taxon>
    </lineage>
</organism>
<keyword evidence="2" id="KW-1185">Reference proteome</keyword>